<dbReference type="EMBL" id="RCHS01004212">
    <property type="protein sequence ID" value="RMX37002.1"/>
    <property type="molecule type" value="Genomic_DNA"/>
</dbReference>
<organism evidence="10 11">
    <name type="scientific">Pocillopora damicornis</name>
    <name type="common">Cauliflower coral</name>
    <name type="synonym">Millepora damicornis</name>
    <dbReference type="NCBI Taxonomy" id="46731"/>
    <lineage>
        <taxon>Eukaryota</taxon>
        <taxon>Metazoa</taxon>
        <taxon>Cnidaria</taxon>
        <taxon>Anthozoa</taxon>
        <taxon>Hexacorallia</taxon>
        <taxon>Scleractinia</taxon>
        <taxon>Astrocoeniina</taxon>
        <taxon>Pocilloporidae</taxon>
        <taxon>Pocillopora</taxon>
    </lineage>
</organism>
<evidence type="ECO:0000259" key="9">
    <source>
        <dbReference type="Pfam" id="PF02747"/>
    </source>
</evidence>
<evidence type="ECO:0000256" key="2">
    <source>
        <dbReference type="ARBA" id="ARBA00010462"/>
    </source>
</evidence>
<evidence type="ECO:0000256" key="7">
    <source>
        <dbReference type="RuleBase" id="RU003671"/>
    </source>
</evidence>
<keyword evidence="3 7" id="KW-0235">DNA replication</keyword>
<feature type="domain" description="Proliferating cell nuclear antigen PCNA C-terminal" evidence="9">
    <location>
        <begin position="127"/>
        <end position="254"/>
    </location>
</feature>
<dbReference type="CDD" id="cd00577">
    <property type="entry name" value="PCNA"/>
    <property type="match status" value="1"/>
</dbReference>
<protein>
    <recommendedName>
        <fullName evidence="6">DNA sliding clamp PCNA</fullName>
    </recommendedName>
</protein>
<dbReference type="STRING" id="46731.A0A3M6T6N4"/>
<dbReference type="Pfam" id="PF02747">
    <property type="entry name" value="PCNA_C"/>
    <property type="match status" value="1"/>
</dbReference>
<dbReference type="PANTHER" id="PTHR11352:SF0">
    <property type="entry name" value="PROLIFERATING CELL NUCLEAR ANTIGEN"/>
    <property type="match status" value="1"/>
</dbReference>
<dbReference type="AlphaFoldDB" id="A0A3M6T6N4"/>
<dbReference type="InterPro" id="IPR000730">
    <property type="entry name" value="Pr_cel_nuc_antig"/>
</dbReference>
<name>A0A3M6T6N4_POCDA</name>
<dbReference type="Gene3D" id="3.70.10.10">
    <property type="match status" value="1"/>
</dbReference>
<dbReference type="Proteomes" id="UP000275408">
    <property type="component" value="Unassembled WGS sequence"/>
</dbReference>
<keyword evidence="4 7" id="KW-0238">DNA-binding</keyword>
<evidence type="ECO:0000259" key="8">
    <source>
        <dbReference type="Pfam" id="PF00705"/>
    </source>
</evidence>
<dbReference type="PROSITE" id="PS01251">
    <property type="entry name" value="PCNA_1"/>
    <property type="match status" value="1"/>
</dbReference>
<dbReference type="FunFam" id="3.70.10.10:FF:000001">
    <property type="entry name" value="Proliferating cell nuclear antigen"/>
    <property type="match status" value="1"/>
</dbReference>
<keyword evidence="5 6" id="KW-0539">Nucleus</keyword>
<dbReference type="GO" id="GO:0006275">
    <property type="term" value="P:regulation of DNA replication"/>
    <property type="evidence" value="ECO:0007669"/>
    <property type="project" value="InterPro"/>
</dbReference>
<evidence type="ECO:0000256" key="6">
    <source>
        <dbReference type="RuleBase" id="RU000641"/>
    </source>
</evidence>
<evidence type="ECO:0000313" key="10">
    <source>
        <dbReference type="EMBL" id="RMX37002.1"/>
    </source>
</evidence>
<reference evidence="10 11" key="1">
    <citation type="journal article" date="2018" name="Sci. Rep.">
        <title>Comparative analysis of the Pocillopora damicornis genome highlights role of immune system in coral evolution.</title>
        <authorList>
            <person name="Cunning R."/>
            <person name="Bay R.A."/>
            <person name="Gillette P."/>
            <person name="Baker A.C."/>
            <person name="Traylor-Knowles N."/>
        </authorList>
    </citation>
    <scope>NUCLEOTIDE SEQUENCE [LARGE SCALE GENOMIC DNA]</scope>
    <source>
        <strain evidence="10">RSMAS</strain>
        <tissue evidence="10">Whole animal</tissue>
    </source>
</reference>
<dbReference type="GO" id="GO:0006298">
    <property type="term" value="P:mismatch repair"/>
    <property type="evidence" value="ECO:0007669"/>
    <property type="project" value="TreeGrafter"/>
</dbReference>
<dbReference type="GO" id="GO:0019985">
    <property type="term" value="P:translesion synthesis"/>
    <property type="evidence" value="ECO:0007669"/>
    <property type="project" value="TreeGrafter"/>
</dbReference>
<dbReference type="InterPro" id="IPR022648">
    <property type="entry name" value="Pr_cel_nuc_antig_N"/>
</dbReference>
<evidence type="ECO:0000256" key="3">
    <source>
        <dbReference type="ARBA" id="ARBA00022705"/>
    </source>
</evidence>
<dbReference type="InterPro" id="IPR046938">
    <property type="entry name" value="DNA_clamp_sf"/>
</dbReference>
<evidence type="ECO:0000313" key="11">
    <source>
        <dbReference type="Proteomes" id="UP000275408"/>
    </source>
</evidence>
<dbReference type="Pfam" id="PF00705">
    <property type="entry name" value="PCNA_N"/>
    <property type="match status" value="1"/>
</dbReference>
<keyword evidence="11" id="KW-1185">Reference proteome</keyword>
<comment type="subcellular location">
    <subcellularLocation>
        <location evidence="1 6">Nucleus</location>
    </subcellularLocation>
</comment>
<dbReference type="GO" id="GO:0030337">
    <property type="term" value="F:DNA polymerase processivity factor activity"/>
    <property type="evidence" value="ECO:0007669"/>
    <property type="project" value="InterPro"/>
</dbReference>
<dbReference type="PANTHER" id="PTHR11352">
    <property type="entry name" value="PROLIFERATING CELL NUCLEAR ANTIGEN"/>
    <property type="match status" value="1"/>
</dbReference>
<dbReference type="InterPro" id="IPR022649">
    <property type="entry name" value="Pr_cel_nuc_antig_C"/>
</dbReference>
<feature type="domain" description="Proliferating cell nuclear antigen PCNA N-terminal" evidence="8">
    <location>
        <begin position="1"/>
        <end position="125"/>
    </location>
</feature>
<dbReference type="SUPFAM" id="SSF55979">
    <property type="entry name" value="DNA clamp"/>
    <property type="match status" value="2"/>
</dbReference>
<evidence type="ECO:0000256" key="1">
    <source>
        <dbReference type="ARBA" id="ARBA00004123"/>
    </source>
</evidence>
<sequence>MFEAKLSQGNVFKKVLEAIKDLVPNANWECSSSGINVQAMDSSHVSLVSISLEADGFEPYRCDRNVILGMETANLSKILKCASNDDSITIKAEEGGDMVTFQFDSQNGERQCEYKMRLMDIDSEHLGIPDQEYDAVVTMPSSEFQRICRDLTQIGDSVTINCTKEGVKFSAKGDLGEGKVTLSQNSTVDVEEDQVKIQLNEPVELTFALRYLNFFTKATPLSSTVKMSLKEDVPLVLDYKVGELGNLKYYLAPKIDEEEPAATDD</sequence>
<comment type="function">
    <text evidence="6">This protein is an auxiliary protein of DNA polymerase delta and is involved in the control of eukaryotic DNA replication by increasing the polymerase's processivity during elongation of the leading strand.</text>
</comment>
<dbReference type="GO" id="GO:0043626">
    <property type="term" value="C:PCNA complex"/>
    <property type="evidence" value="ECO:0007669"/>
    <property type="project" value="TreeGrafter"/>
</dbReference>
<accession>A0A3M6T6N4</accession>
<evidence type="ECO:0000256" key="4">
    <source>
        <dbReference type="ARBA" id="ARBA00023125"/>
    </source>
</evidence>
<evidence type="ECO:0000256" key="5">
    <source>
        <dbReference type="ARBA" id="ARBA00023242"/>
    </source>
</evidence>
<dbReference type="OMA" id="EMKLINM"/>
<comment type="similarity">
    <text evidence="2 7">Belongs to the PCNA family.</text>
</comment>
<proteinExistence type="inferred from homology"/>
<dbReference type="GO" id="GO:0006272">
    <property type="term" value="P:leading strand elongation"/>
    <property type="evidence" value="ECO:0007669"/>
    <property type="project" value="TreeGrafter"/>
</dbReference>
<dbReference type="NCBIfam" id="TIGR00590">
    <property type="entry name" value="pcna"/>
    <property type="match status" value="1"/>
</dbReference>
<dbReference type="HAMAP" id="MF_00317">
    <property type="entry name" value="DNApol_clamp_arch"/>
    <property type="match status" value="1"/>
</dbReference>
<dbReference type="OrthoDB" id="534348at2759"/>
<comment type="caution">
    <text evidence="10">The sequence shown here is derived from an EMBL/GenBank/DDBJ whole genome shotgun (WGS) entry which is preliminary data.</text>
</comment>
<dbReference type="InterPro" id="IPR022659">
    <property type="entry name" value="Pr_cel_nuc_antig_CS"/>
</dbReference>
<dbReference type="GO" id="GO:0003677">
    <property type="term" value="F:DNA binding"/>
    <property type="evidence" value="ECO:0007669"/>
    <property type="project" value="UniProtKB-KW"/>
</dbReference>
<gene>
    <name evidence="10" type="ORF">pdam_00005081</name>
</gene>
<dbReference type="PRINTS" id="PR00339">
    <property type="entry name" value="PCNACYCLIN"/>
</dbReference>